<dbReference type="GO" id="GO:0004324">
    <property type="term" value="F:ferredoxin-NADP+ reductase activity"/>
    <property type="evidence" value="ECO:0007669"/>
    <property type="project" value="UniProtKB-UniRule"/>
</dbReference>
<dbReference type="InterPro" id="IPR023753">
    <property type="entry name" value="FAD/NAD-binding_dom"/>
</dbReference>
<dbReference type="InterPro" id="IPR022890">
    <property type="entry name" value="Fd--NADP_Rdtase_type_2"/>
</dbReference>
<comment type="caution">
    <text evidence="6">Lacks conserved residue(s) required for the propagation of feature annotation.</text>
</comment>
<evidence type="ECO:0000256" key="2">
    <source>
        <dbReference type="ARBA" id="ARBA00022630"/>
    </source>
</evidence>
<comment type="cofactor">
    <cofactor evidence="6">
        <name>FAD</name>
        <dbReference type="ChEBI" id="CHEBI:57692"/>
    </cofactor>
    <text evidence="6">Binds 1 FAD per subunit.</text>
</comment>
<dbReference type="InterPro" id="IPR050097">
    <property type="entry name" value="Ferredoxin-NADP_redctase_2"/>
</dbReference>
<dbReference type="SUPFAM" id="SSF51905">
    <property type="entry name" value="FAD/NAD(P)-binding domain"/>
    <property type="match status" value="1"/>
</dbReference>
<comment type="catalytic activity">
    <reaction evidence="6">
        <text>2 reduced [2Fe-2S]-[ferredoxin] + NADP(+) + H(+) = 2 oxidized [2Fe-2S]-[ferredoxin] + NADPH</text>
        <dbReference type="Rhea" id="RHEA:20125"/>
        <dbReference type="Rhea" id="RHEA-COMP:10000"/>
        <dbReference type="Rhea" id="RHEA-COMP:10001"/>
        <dbReference type="ChEBI" id="CHEBI:15378"/>
        <dbReference type="ChEBI" id="CHEBI:33737"/>
        <dbReference type="ChEBI" id="CHEBI:33738"/>
        <dbReference type="ChEBI" id="CHEBI:57783"/>
        <dbReference type="ChEBI" id="CHEBI:58349"/>
        <dbReference type="EC" id="1.18.1.2"/>
    </reaction>
</comment>
<feature type="binding site" evidence="6">
    <location>
        <position position="34"/>
    </location>
    <ligand>
        <name>FAD</name>
        <dbReference type="ChEBI" id="CHEBI:57692"/>
    </ligand>
</feature>
<feature type="domain" description="FAD/NAD(P)-binding" evidence="7">
    <location>
        <begin position="5"/>
        <end position="298"/>
    </location>
</feature>
<evidence type="ECO:0000259" key="7">
    <source>
        <dbReference type="Pfam" id="PF07992"/>
    </source>
</evidence>
<dbReference type="EC" id="1.18.1.2" evidence="6"/>
<dbReference type="GO" id="GO:0050661">
    <property type="term" value="F:NADP binding"/>
    <property type="evidence" value="ECO:0007669"/>
    <property type="project" value="UniProtKB-UniRule"/>
</dbReference>
<evidence type="ECO:0000313" key="9">
    <source>
        <dbReference type="Proteomes" id="UP000183557"/>
    </source>
</evidence>
<comment type="subunit">
    <text evidence="1 6">Homodimer.</text>
</comment>
<reference evidence="9" key="1">
    <citation type="submission" date="2016-10" db="EMBL/GenBank/DDBJ databases">
        <authorList>
            <person name="Varghese N."/>
            <person name="Submissions S."/>
        </authorList>
    </citation>
    <scope>NUCLEOTIDE SEQUENCE [LARGE SCALE GENOMIC DNA]</scope>
    <source>
        <strain evidence="9">CGMCC 1.3704</strain>
    </source>
</reference>
<dbReference type="RefSeq" id="WP_075038038.1">
    <property type="nucleotide sequence ID" value="NZ_FOSB01000014.1"/>
</dbReference>
<dbReference type="Proteomes" id="UP000183557">
    <property type="component" value="Unassembled WGS sequence"/>
</dbReference>
<dbReference type="Pfam" id="PF07992">
    <property type="entry name" value="Pyr_redox_2"/>
    <property type="match status" value="1"/>
</dbReference>
<gene>
    <name evidence="8" type="ORF">SAMN04487936_11469</name>
</gene>
<dbReference type="AlphaFoldDB" id="A0A1I3ZP44"/>
<sequence length="326" mass="36152">MEDLYDVTIIGGGTTGLYSAFYSGMRDMKTKVVEYQPSVGGKVSFFYPEKKVYDVGGLPGITGEDLVQNVTEQAESMEPTFVTGMKVASIEKREDGVFVLMTENGEEHFSKTVLIASGLGTFEMQPLKVKNSKRYDGKQIHYTIQNLEQYRDQKVVVVSQNRVGIDWSLALEGVAEEVHIVNRSDEFKAVYEQDVEKLESSSVRIHKEREINEVHGDDRMTGIVLDDGTVLDVDHILVYEGLQIDKSLYDEWGLETDKGRIPVTTDMGASIPGVFVAGDAAVYPSKTMLIGSGFNEAMAAVNSAAKYLDPKAKAQVYSTVIYKHKE</sequence>
<protein>
    <recommendedName>
        <fullName evidence="6">Ferredoxin--NADP reductase</fullName>
        <shortName evidence="6">FNR</shortName>
        <shortName evidence="6">Fd-NADP(+) reductase</shortName>
        <ecNumber evidence="6">1.18.1.2</ecNumber>
    </recommendedName>
</protein>
<keyword evidence="9" id="KW-1185">Reference proteome</keyword>
<dbReference type="GO" id="GO:0050660">
    <property type="term" value="F:flavin adenine dinucleotide binding"/>
    <property type="evidence" value="ECO:0007669"/>
    <property type="project" value="UniProtKB-UniRule"/>
</dbReference>
<evidence type="ECO:0000256" key="6">
    <source>
        <dbReference type="HAMAP-Rule" id="MF_01685"/>
    </source>
</evidence>
<dbReference type="PRINTS" id="PR00368">
    <property type="entry name" value="FADPNR"/>
</dbReference>
<proteinExistence type="inferred from homology"/>
<dbReference type="PANTHER" id="PTHR48105">
    <property type="entry name" value="THIOREDOXIN REDUCTASE 1-RELATED-RELATED"/>
    <property type="match status" value="1"/>
</dbReference>
<feature type="binding site" evidence="6">
    <location>
        <position position="15"/>
    </location>
    <ligand>
        <name>FAD</name>
        <dbReference type="ChEBI" id="CHEBI:57692"/>
    </ligand>
</feature>
<comment type="similarity">
    <text evidence="6">Belongs to the ferredoxin--NADP reductase type 2 family.</text>
</comment>
<dbReference type="STRING" id="240302.BN982_03841"/>
<feature type="binding site" evidence="6">
    <location>
        <position position="87"/>
    </location>
    <ligand>
        <name>FAD</name>
        <dbReference type="ChEBI" id="CHEBI:57692"/>
    </ligand>
</feature>
<dbReference type="EMBL" id="FOSB01000014">
    <property type="protein sequence ID" value="SFK45773.1"/>
    <property type="molecule type" value="Genomic_DNA"/>
</dbReference>
<evidence type="ECO:0000256" key="3">
    <source>
        <dbReference type="ARBA" id="ARBA00022827"/>
    </source>
</evidence>
<evidence type="ECO:0000313" key="8">
    <source>
        <dbReference type="EMBL" id="SFK45773.1"/>
    </source>
</evidence>
<keyword evidence="4 6" id="KW-0521">NADP</keyword>
<dbReference type="PRINTS" id="PR00469">
    <property type="entry name" value="PNDRDTASEII"/>
</dbReference>
<evidence type="ECO:0000256" key="4">
    <source>
        <dbReference type="ARBA" id="ARBA00022857"/>
    </source>
</evidence>
<dbReference type="OrthoDB" id="2960536at2"/>
<evidence type="ECO:0000256" key="5">
    <source>
        <dbReference type="ARBA" id="ARBA00023002"/>
    </source>
</evidence>
<name>A0A1I3ZP44_HALDA</name>
<feature type="binding site" evidence="6">
    <location>
        <position position="122"/>
    </location>
    <ligand>
        <name>FAD</name>
        <dbReference type="ChEBI" id="CHEBI:57692"/>
    </ligand>
</feature>
<feature type="binding site" evidence="6">
    <location>
        <position position="279"/>
    </location>
    <ligand>
        <name>FAD</name>
        <dbReference type="ChEBI" id="CHEBI:57692"/>
    </ligand>
</feature>
<dbReference type="HAMAP" id="MF_01685">
    <property type="entry name" value="FENR2"/>
    <property type="match status" value="1"/>
</dbReference>
<keyword evidence="3 6" id="KW-0274">FAD</keyword>
<accession>A0A1I3ZP44</accession>
<organism evidence="8 9">
    <name type="scientific">Halobacillus dabanensis</name>
    <dbReference type="NCBI Taxonomy" id="240302"/>
    <lineage>
        <taxon>Bacteria</taxon>
        <taxon>Bacillati</taxon>
        <taxon>Bacillota</taxon>
        <taxon>Bacilli</taxon>
        <taxon>Bacillales</taxon>
        <taxon>Bacillaceae</taxon>
        <taxon>Halobacillus</taxon>
    </lineage>
</organism>
<feature type="binding site" evidence="6">
    <location>
        <position position="47"/>
    </location>
    <ligand>
        <name>FAD</name>
        <dbReference type="ChEBI" id="CHEBI:57692"/>
    </ligand>
</feature>
<dbReference type="Gene3D" id="3.50.50.60">
    <property type="entry name" value="FAD/NAD(P)-binding domain"/>
    <property type="match status" value="2"/>
</dbReference>
<keyword evidence="2 6" id="KW-0285">Flavoprotein</keyword>
<keyword evidence="5 6" id="KW-0560">Oxidoreductase</keyword>
<feature type="binding site" evidence="6">
    <location>
        <position position="42"/>
    </location>
    <ligand>
        <name>FAD</name>
        <dbReference type="ChEBI" id="CHEBI:57692"/>
    </ligand>
</feature>
<evidence type="ECO:0000256" key="1">
    <source>
        <dbReference type="ARBA" id="ARBA00011738"/>
    </source>
</evidence>
<dbReference type="InterPro" id="IPR036188">
    <property type="entry name" value="FAD/NAD-bd_sf"/>
</dbReference>